<proteinExistence type="predicted"/>
<accession>A0A8T0J5Y9</accession>
<feature type="compositionally biased region" description="Basic and acidic residues" evidence="1">
    <location>
        <begin position="71"/>
        <end position="82"/>
    </location>
</feature>
<organism evidence="4 5">
    <name type="scientific">Ceratodon purpureus</name>
    <name type="common">Fire moss</name>
    <name type="synonym">Dicranum purpureum</name>
    <dbReference type="NCBI Taxonomy" id="3225"/>
    <lineage>
        <taxon>Eukaryota</taxon>
        <taxon>Viridiplantae</taxon>
        <taxon>Streptophyta</taxon>
        <taxon>Embryophyta</taxon>
        <taxon>Bryophyta</taxon>
        <taxon>Bryophytina</taxon>
        <taxon>Bryopsida</taxon>
        <taxon>Dicranidae</taxon>
        <taxon>Pseudoditrichales</taxon>
        <taxon>Ditrichaceae</taxon>
        <taxon>Ceratodon</taxon>
    </lineage>
</organism>
<evidence type="ECO:0000313" key="5">
    <source>
        <dbReference type="Proteomes" id="UP000822688"/>
    </source>
</evidence>
<dbReference type="AlphaFoldDB" id="A0A8T0J5Y9"/>
<protein>
    <submittedName>
        <fullName evidence="4">Uncharacterized protein</fullName>
    </submittedName>
</protein>
<dbReference type="EMBL" id="CM026421">
    <property type="protein sequence ID" value="KAG0590652.1"/>
    <property type="molecule type" value="Genomic_DNA"/>
</dbReference>
<name>A0A8T0J5Y9_CERPU</name>
<gene>
    <name evidence="2" type="ORF">KC19_1G089600</name>
    <name evidence="3" type="ORF">KC19_1G102400</name>
    <name evidence="4" type="ORF">KC19_1G116800</name>
</gene>
<evidence type="ECO:0000313" key="4">
    <source>
        <dbReference type="EMBL" id="KAG0590652.1"/>
    </source>
</evidence>
<sequence length="135" mass="14952">MSFAGASCDLMYTDPTVMKTYNRGNMFPECWTSSYKSALVRPLFVSSLKNDSSCLSSSNVLMSKSRVKDANSHLPLLKETHQPRTTQAANKRRPQSTSLSTTNTTLSHTTDLLLQKALTSKSNSKPQPKIQILHS</sequence>
<comment type="caution">
    <text evidence="4">The sequence shown here is derived from an EMBL/GenBank/DDBJ whole genome shotgun (WGS) entry which is preliminary data.</text>
</comment>
<evidence type="ECO:0000256" key="1">
    <source>
        <dbReference type="SAM" id="MobiDB-lite"/>
    </source>
</evidence>
<feature type="compositionally biased region" description="Low complexity" evidence="1">
    <location>
        <begin position="96"/>
        <end position="107"/>
    </location>
</feature>
<evidence type="ECO:0000313" key="3">
    <source>
        <dbReference type="EMBL" id="KAG0590477.1"/>
    </source>
</evidence>
<dbReference type="EMBL" id="CM026421">
    <property type="protein sequence ID" value="KAG0590477.1"/>
    <property type="molecule type" value="Genomic_DNA"/>
</dbReference>
<dbReference type="Proteomes" id="UP000822688">
    <property type="component" value="Chromosome 1"/>
</dbReference>
<dbReference type="EMBL" id="CM026421">
    <property type="protein sequence ID" value="KAG0590318.1"/>
    <property type="molecule type" value="Genomic_DNA"/>
</dbReference>
<feature type="region of interest" description="Disordered" evidence="1">
    <location>
        <begin position="71"/>
        <end position="107"/>
    </location>
</feature>
<reference evidence="4" key="1">
    <citation type="submission" date="2020-06" db="EMBL/GenBank/DDBJ databases">
        <title>WGS assembly of Ceratodon purpureus strain R40.</title>
        <authorList>
            <person name="Carey S.B."/>
            <person name="Jenkins J."/>
            <person name="Shu S."/>
            <person name="Lovell J.T."/>
            <person name="Sreedasyam A."/>
            <person name="Maumus F."/>
            <person name="Tiley G.P."/>
            <person name="Fernandez-Pozo N."/>
            <person name="Barry K."/>
            <person name="Chen C."/>
            <person name="Wang M."/>
            <person name="Lipzen A."/>
            <person name="Daum C."/>
            <person name="Saski C.A."/>
            <person name="Payton A.C."/>
            <person name="Mcbreen J.C."/>
            <person name="Conrad R.E."/>
            <person name="Kollar L.M."/>
            <person name="Olsson S."/>
            <person name="Huttunen S."/>
            <person name="Landis J.B."/>
            <person name="Wickett N.J."/>
            <person name="Johnson M.G."/>
            <person name="Rensing S.A."/>
            <person name="Grimwood J."/>
            <person name="Schmutz J."/>
            <person name="Mcdaniel S.F."/>
        </authorList>
    </citation>
    <scope>NUCLEOTIDE SEQUENCE</scope>
    <source>
        <strain evidence="4">R40</strain>
    </source>
</reference>
<keyword evidence="5" id="KW-1185">Reference proteome</keyword>
<evidence type="ECO:0000313" key="2">
    <source>
        <dbReference type="EMBL" id="KAG0590318.1"/>
    </source>
</evidence>